<name>A0AAV4J957_9GAST</name>
<dbReference type="InterPro" id="IPR014044">
    <property type="entry name" value="CAP_dom"/>
</dbReference>
<protein>
    <submittedName>
        <fullName evidence="3">Peptidase inhibitor 16</fullName>
    </submittedName>
</protein>
<keyword evidence="4" id="KW-1185">Reference proteome</keyword>
<comment type="caution">
    <text evidence="3">The sequence shown here is derived from an EMBL/GenBank/DDBJ whole genome shotgun (WGS) entry which is preliminary data.</text>
</comment>
<feature type="chain" id="PRO_5043853677" evidence="1">
    <location>
        <begin position="22"/>
        <end position="301"/>
    </location>
</feature>
<evidence type="ECO:0000259" key="2">
    <source>
        <dbReference type="SMART" id="SM00198"/>
    </source>
</evidence>
<feature type="signal peptide" evidence="1">
    <location>
        <begin position="1"/>
        <end position="21"/>
    </location>
</feature>
<dbReference type="EMBL" id="BMAT01013717">
    <property type="protein sequence ID" value="GFS18820.1"/>
    <property type="molecule type" value="Genomic_DNA"/>
</dbReference>
<dbReference type="AlphaFoldDB" id="A0AAV4J957"/>
<dbReference type="InterPro" id="IPR035940">
    <property type="entry name" value="CAP_sf"/>
</dbReference>
<organism evidence="3 4">
    <name type="scientific">Elysia marginata</name>
    <dbReference type="NCBI Taxonomy" id="1093978"/>
    <lineage>
        <taxon>Eukaryota</taxon>
        <taxon>Metazoa</taxon>
        <taxon>Spiralia</taxon>
        <taxon>Lophotrochozoa</taxon>
        <taxon>Mollusca</taxon>
        <taxon>Gastropoda</taxon>
        <taxon>Heterobranchia</taxon>
        <taxon>Euthyneura</taxon>
        <taxon>Panpulmonata</taxon>
        <taxon>Sacoglossa</taxon>
        <taxon>Placobranchoidea</taxon>
        <taxon>Plakobranchidae</taxon>
        <taxon>Elysia</taxon>
    </lineage>
</organism>
<reference evidence="3 4" key="1">
    <citation type="journal article" date="2021" name="Elife">
        <title>Chloroplast acquisition without the gene transfer in kleptoplastic sea slugs, Plakobranchus ocellatus.</title>
        <authorList>
            <person name="Maeda T."/>
            <person name="Takahashi S."/>
            <person name="Yoshida T."/>
            <person name="Shimamura S."/>
            <person name="Takaki Y."/>
            <person name="Nagai Y."/>
            <person name="Toyoda A."/>
            <person name="Suzuki Y."/>
            <person name="Arimoto A."/>
            <person name="Ishii H."/>
            <person name="Satoh N."/>
            <person name="Nishiyama T."/>
            <person name="Hasebe M."/>
            <person name="Maruyama T."/>
            <person name="Minagawa J."/>
            <person name="Obokata J."/>
            <person name="Shigenobu S."/>
        </authorList>
    </citation>
    <scope>NUCLEOTIDE SEQUENCE [LARGE SCALE GENOMIC DNA]</scope>
</reference>
<dbReference type="Gene3D" id="3.40.33.10">
    <property type="entry name" value="CAP"/>
    <property type="match status" value="1"/>
</dbReference>
<gene>
    <name evidence="3" type="ORF">ElyMa_006857200</name>
</gene>
<dbReference type="Proteomes" id="UP000762676">
    <property type="component" value="Unassembled WGS sequence"/>
</dbReference>
<accession>A0AAV4J957</accession>
<keyword evidence="1" id="KW-0732">Signal</keyword>
<feature type="domain" description="SCP" evidence="2">
    <location>
        <begin position="70"/>
        <end position="221"/>
    </location>
</feature>
<dbReference type="InterPro" id="IPR001283">
    <property type="entry name" value="CRISP-related"/>
</dbReference>
<evidence type="ECO:0000313" key="3">
    <source>
        <dbReference type="EMBL" id="GFS18820.1"/>
    </source>
</evidence>
<evidence type="ECO:0000256" key="1">
    <source>
        <dbReference type="SAM" id="SignalP"/>
    </source>
</evidence>
<evidence type="ECO:0000313" key="4">
    <source>
        <dbReference type="Proteomes" id="UP000762676"/>
    </source>
</evidence>
<dbReference type="PANTHER" id="PTHR10334">
    <property type="entry name" value="CYSTEINE-RICH SECRETORY PROTEIN-RELATED"/>
    <property type="match status" value="1"/>
</dbReference>
<dbReference type="PRINTS" id="PR00837">
    <property type="entry name" value="V5TPXLIKE"/>
</dbReference>
<dbReference type="SUPFAM" id="SSF55797">
    <property type="entry name" value="PR-1-like"/>
    <property type="match status" value="1"/>
</dbReference>
<sequence>MVAKVIFLGLVLLATTGYFVAHCEDLETTSDLIADGPRKLLKKRKVHAGSHIQKRAQPNTYDRSGGFNQEEATLLLEQHNKYREIQNASNMLIMEWNSDLQKSAQNYADKCNSKHSPDSDRKQIGGFRKVGENIKLANYKISVTQIVDKWYSEIQYYRYDRNTTRCMTGRTCGHYKQVVWHNSYALGCGIKLCDRVQHAGDKFKNSYVAVCHYGPSGNQRFALPYRKGKPCSLCDKKITPFCIRKMCSSGSKVKQVNVTGSGSGSGSGSPSGSGPSTPQLRIIIIMLTSLATLKVLSKAAF</sequence>
<dbReference type="SMART" id="SM00198">
    <property type="entry name" value="SCP"/>
    <property type="match status" value="1"/>
</dbReference>
<dbReference type="Pfam" id="PF00188">
    <property type="entry name" value="CAP"/>
    <property type="match status" value="1"/>
</dbReference>
<proteinExistence type="predicted"/>